<dbReference type="KEGG" id="pbs:Plabr_0198"/>
<reference evidence="3" key="1">
    <citation type="submission" date="2011-02" db="EMBL/GenBank/DDBJ databases">
        <title>The complete genome of Planctomyces brasiliensis DSM 5305.</title>
        <authorList>
            <person name="Lucas S."/>
            <person name="Copeland A."/>
            <person name="Lapidus A."/>
            <person name="Bruce D."/>
            <person name="Goodwin L."/>
            <person name="Pitluck S."/>
            <person name="Kyrpides N."/>
            <person name="Mavromatis K."/>
            <person name="Pagani I."/>
            <person name="Ivanova N."/>
            <person name="Ovchinnikova G."/>
            <person name="Lu M."/>
            <person name="Detter J.C."/>
            <person name="Han C."/>
            <person name="Land M."/>
            <person name="Hauser L."/>
            <person name="Markowitz V."/>
            <person name="Cheng J.-F."/>
            <person name="Hugenholtz P."/>
            <person name="Woyke T."/>
            <person name="Wu D."/>
            <person name="Tindall B."/>
            <person name="Pomrenke H.G."/>
            <person name="Brambilla E."/>
            <person name="Klenk H.-P."/>
            <person name="Eisen J.A."/>
        </authorList>
    </citation>
    <scope>NUCLEOTIDE SEQUENCE [LARGE SCALE GENOMIC DNA]</scope>
    <source>
        <strain evidence="3">ATCC 49424 / DSM 5305 / JCM 21570 / NBRC 103401 / IFAM 1448</strain>
    </source>
</reference>
<protein>
    <recommendedName>
        <fullName evidence="4">DUF669 domain-containing protein</fullName>
    </recommendedName>
</protein>
<evidence type="ECO:0000313" key="2">
    <source>
        <dbReference type="EMBL" id="ADY57828.1"/>
    </source>
</evidence>
<name>F0SNJ4_RUBBR</name>
<keyword evidence="3" id="KW-1185">Reference proteome</keyword>
<dbReference type="STRING" id="756272.Plabr_0198"/>
<evidence type="ECO:0000313" key="3">
    <source>
        <dbReference type="Proteomes" id="UP000006860"/>
    </source>
</evidence>
<dbReference type="AlphaFoldDB" id="F0SNJ4"/>
<feature type="compositionally biased region" description="Low complexity" evidence="1">
    <location>
        <begin position="134"/>
        <end position="153"/>
    </location>
</feature>
<evidence type="ECO:0008006" key="4">
    <source>
        <dbReference type="Google" id="ProtNLM"/>
    </source>
</evidence>
<evidence type="ECO:0000256" key="1">
    <source>
        <dbReference type="SAM" id="MobiDB-lite"/>
    </source>
</evidence>
<accession>F0SNJ4</accession>
<dbReference type="Pfam" id="PF05037">
    <property type="entry name" value="DUF669"/>
    <property type="match status" value="1"/>
</dbReference>
<organism evidence="2 3">
    <name type="scientific">Rubinisphaera brasiliensis (strain ATCC 49424 / DSM 5305 / JCM 21570 / IAM 15109 / NBRC 103401 / IFAM 1448)</name>
    <name type="common">Planctomyces brasiliensis</name>
    <dbReference type="NCBI Taxonomy" id="756272"/>
    <lineage>
        <taxon>Bacteria</taxon>
        <taxon>Pseudomonadati</taxon>
        <taxon>Planctomycetota</taxon>
        <taxon>Planctomycetia</taxon>
        <taxon>Planctomycetales</taxon>
        <taxon>Planctomycetaceae</taxon>
        <taxon>Rubinisphaera</taxon>
    </lineage>
</organism>
<dbReference type="Proteomes" id="UP000006860">
    <property type="component" value="Chromosome"/>
</dbReference>
<sequence length="153" mass="16756">MASLSFLDNFDAREVPESNFEPIPAGSYKAMAAKSEMKTSQAGAQYLSMQFKILDGEHKGRLIFNNFNLRHSKPDVAQMAKAEFASLCRACSVFNPRDTAELHNKPIMLKVGLQKRKDTGELQNTVKGYSPLGSASSAQSAPVESSSEPAPWE</sequence>
<proteinExistence type="predicted"/>
<dbReference type="InterPro" id="IPR007731">
    <property type="entry name" value="DUF669"/>
</dbReference>
<feature type="region of interest" description="Disordered" evidence="1">
    <location>
        <begin position="122"/>
        <end position="153"/>
    </location>
</feature>
<dbReference type="HOGENOM" id="CLU_130450_0_0_0"/>
<dbReference type="eggNOG" id="ENOG502ZED5">
    <property type="taxonomic scope" value="Bacteria"/>
</dbReference>
<gene>
    <name evidence="2" type="ordered locus">Plabr_0198</name>
</gene>
<dbReference type="EMBL" id="CP002546">
    <property type="protein sequence ID" value="ADY57828.1"/>
    <property type="molecule type" value="Genomic_DNA"/>
</dbReference>